<dbReference type="CDD" id="cd05237">
    <property type="entry name" value="UDP_invert_4-6DH_SDR_e"/>
    <property type="match status" value="1"/>
</dbReference>
<dbReference type="EMBL" id="CP063982">
    <property type="protein sequence ID" value="UOD51391.1"/>
    <property type="molecule type" value="Genomic_DNA"/>
</dbReference>
<proteinExistence type="inferred from homology"/>
<dbReference type="PANTHER" id="PTHR43318:SF1">
    <property type="entry name" value="POLYSACCHARIDE BIOSYNTHESIS PROTEIN EPSC-RELATED"/>
    <property type="match status" value="1"/>
</dbReference>
<keyword evidence="2" id="KW-0812">Transmembrane</keyword>
<dbReference type="InterPro" id="IPR036291">
    <property type="entry name" value="NAD(P)-bd_dom_sf"/>
</dbReference>
<dbReference type="RefSeq" id="WP_243479856.1">
    <property type="nucleotide sequence ID" value="NZ_CP063982.1"/>
</dbReference>
<evidence type="ECO:0000256" key="2">
    <source>
        <dbReference type="SAM" id="Phobius"/>
    </source>
</evidence>
<accession>A0ABY4AM48</accession>
<evidence type="ECO:0000313" key="4">
    <source>
        <dbReference type="EMBL" id="UOD51391.1"/>
    </source>
</evidence>
<reference evidence="4 5" key="1">
    <citation type="submission" date="2020-11" db="EMBL/GenBank/DDBJ databases">
        <title>Algicoccus daihaiensis sp.nov., isolated from Daihai Lake in Inner Mongolia.</title>
        <authorList>
            <person name="Kai J."/>
        </authorList>
    </citation>
    <scope>NUCLEOTIDE SEQUENCE [LARGE SCALE GENOMIC DNA]</scope>
    <source>
        <strain evidence="5">f23</strain>
    </source>
</reference>
<feature type="transmembrane region" description="Helical" evidence="2">
    <location>
        <begin position="98"/>
        <end position="121"/>
    </location>
</feature>
<comment type="similarity">
    <text evidence="1">Belongs to the polysaccharide synthase family.</text>
</comment>
<name>A0ABY4AM48_9BURK</name>
<feature type="transmembrane region" description="Helical" evidence="2">
    <location>
        <begin position="26"/>
        <end position="44"/>
    </location>
</feature>
<evidence type="ECO:0000256" key="1">
    <source>
        <dbReference type="ARBA" id="ARBA00007430"/>
    </source>
</evidence>
<protein>
    <submittedName>
        <fullName evidence="4">Polysaccharide biosynthesis protein</fullName>
    </submittedName>
</protein>
<organism evidence="4 5">
    <name type="scientific">Orrella daihaiensis</name>
    <dbReference type="NCBI Taxonomy" id="2782176"/>
    <lineage>
        <taxon>Bacteria</taxon>
        <taxon>Pseudomonadati</taxon>
        <taxon>Pseudomonadota</taxon>
        <taxon>Betaproteobacteria</taxon>
        <taxon>Burkholderiales</taxon>
        <taxon>Alcaligenaceae</taxon>
        <taxon>Orrella</taxon>
    </lineage>
</organism>
<dbReference type="InterPro" id="IPR003869">
    <property type="entry name" value="Polysac_CapD-like"/>
</dbReference>
<evidence type="ECO:0000259" key="3">
    <source>
        <dbReference type="Pfam" id="PF02719"/>
    </source>
</evidence>
<dbReference type="Proteomes" id="UP000831607">
    <property type="component" value="Chromosome"/>
</dbReference>
<feature type="domain" description="Polysaccharide biosynthesis protein CapD-like" evidence="3">
    <location>
        <begin position="301"/>
        <end position="603"/>
    </location>
</feature>
<sequence length="652" mass="71486">MSADKRTIRLDLTDPLLDLPRPVKRAIVLLLDTLLCVVCVWLAFYLRLDEWIRLYNDPYWHGDWASAISVAIAIPLFVTHGFYRVIFRHANLVAIGMVARAFALYGAIYATIITVIGLPGIPRSVGIIQPLLLLVGVGASRAIAHYWLGGAYHRILKRASLPKALIYGAGVAGRQLAVAMAGSQEMRVVGFLDDDKRLHRQMLHNLKIYDPTDLQSIVSDNGVTTILLALPSINRHRRNEILAMLKAAKVAVRTLPSVTDLAQGKVTVSDLRELEIEDLLGRDPVPPDHALLSKNIQDKVVLVTGAGGSIGSELCRQIVDISPKKLVLLEQSEFALYQIHAELDRRVRNLASDSNKQSAELVALLGSVQDEQQMTDIMHELRPDTVYHAAAYKHVPLVEANPTQGIKNNVFGTLVTAKAALDAGVSDFVLISTDKAVRPTNVMGASKRLAEMVLQAMAAESASDSKTTRFSMVRFGNVLGSSGSVVPKFRQQIRDGGPVTVTDAEVTRYFMTIPEAAQLVIQAGAMAKGGDVYVLEMGESVKIMDLAKRMIELSGLTLKTPSHPDGDIAIEITGLRPGEKLYEELLIGNNPQATSHPRIMRANEEYLSWPELTTRLETLAELIRHDDHGSIGMLLRQLVSGYEPSKGRGQKI</sequence>
<dbReference type="SUPFAM" id="SSF51735">
    <property type="entry name" value="NAD(P)-binding Rossmann-fold domains"/>
    <property type="match status" value="2"/>
</dbReference>
<keyword evidence="5" id="KW-1185">Reference proteome</keyword>
<dbReference type="InterPro" id="IPR051203">
    <property type="entry name" value="Polysaccharide_Synthase-Rel"/>
</dbReference>
<keyword evidence="2" id="KW-0472">Membrane</keyword>
<evidence type="ECO:0000313" key="5">
    <source>
        <dbReference type="Proteomes" id="UP000831607"/>
    </source>
</evidence>
<dbReference type="PANTHER" id="PTHR43318">
    <property type="entry name" value="UDP-N-ACETYLGLUCOSAMINE 4,6-DEHYDRATASE"/>
    <property type="match status" value="1"/>
</dbReference>
<gene>
    <name evidence="4" type="ORF">DHf2319_06060</name>
</gene>
<dbReference type="Gene3D" id="3.40.50.720">
    <property type="entry name" value="NAD(P)-binding Rossmann-like Domain"/>
    <property type="match status" value="2"/>
</dbReference>
<feature type="transmembrane region" description="Helical" evidence="2">
    <location>
        <begin position="64"/>
        <end position="86"/>
    </location>
</feature>
<keyword evidence="2" id="KW-1133">Transmembrane helix</keyword>
<dbReference type="Pfam" id="PF02719">
    <property type="entry name" value="Polysacc_synt_2"/>
    <property type="match status" value="1"/>
</dbReference>